<keyword evidence="3" id="KW-1185">Reference proteome</keyword>
<dbReference type="AlphaFoldDB" id="A0A562TA24"/>
<dbReference type="Pfam" id="PF01823">
    <property type="entry name" value="MACPF"/>
    <property type="match status" value="1"/>
</dbReference>
<accession>A0A562TA24</accession>
<protein>
    <submittedName>
        <fullName evidence="2">Uncharacterized protein DUF946</fullName>
    </submittedName>
</protein>
<gene>
    <name evidence="2" type="ORF">JM93_01437</name>
</gene>
<organism evidence="2 3">
    <name type="scientific">Roseibium hamelinense</name>
    <dbReference type="NCBI Taxonomy" id="150831"/>
    <lineage>
        <taxon>Bacteria</taxon>
        <taxon>Pseudomonadati</taxon>
        <taxon>Pseudomonadota</taxon>
        <taxon>Alphaproteobacteria</taxon>
        <taxon>Hyphomicrobiales</taxon>
        <taxon>Stappiaceae</taxon>
        <taxon>Roseibium</taxon>
    </lineage>
</organism>
<dbReference type="RefSeq" id="WP_170230562.1">
    <property type="nucleotide sequence ID" value="NZ_SMLY01000085.1"/>
</dbReference>
<dbReference type="Proteomes" id="UP000320593">
    <property type="component" value="Unassembled WGS sequence"/>
</dbReference>
<dbReference type="EMBL" id="VLLF01000002">
    <property type="protein sequence ID" value="TWI90455.1"/>
    <property type="molecule type" value="Genomic_DNA"/>
</dbReference>
<sequence>MTDAALIVDHSETQTENAPFLPGSPALGFGYDVNGEYAEPESILDGALFDFPDETKPVNIGGQDYIINKLFNHHMIERSDYYEVFGNTIDIYRESQNHEISVEGKYKLFSGSLSTSFSSKSLSQEETTYSTIRQIHKLWSVNLPRTSDILQYLKPSVAAEINNKSISPNKIFDKYGAVFLGEVIVGGRIDSNSATKSLKVDRSMDIRVVAKASYQALIGEIHVKSDSHLAKEIESYRANSELSHHVIGGDQQYVSAIFKGDTEAYAAWAKSLSDRAVMMDFTKEGLRPIWELATESTRRSELENAFADWVLSKETKIVKDKTVLALNQFPAMQNVGTDSGSGAKMDLSVWRPVIAEHDSYFYGGQWGQHNHNPTADGRAAVFRDLEDLGLLKEPVSFIKIWDDAGSGKSHDYSCWRPAPPQGYRALGDFMVLRESSGHFPDHLAYKVMCVHESLCRDVTQDDFGSSYMWQDHGTHANKDLSLWRLEPASTTGGVNVGSFIGSPYENSIPHSVIDGLRGVVGVLKDDFIKAYKNPLHLVR</sequence>
<evidence type="ECO:0000259" key="1">
    <source>
        <dbReference type="PROSITE" id="PS51412"/>
    </source>
</evidence>
<dbReference type="PANTHER" id="PTHR48219">
    <property type="entry name" value="VACUOLAR PROTEIN SORTING-ASSOCIATED PROTEIN 62-RELATED"/>
    <property type="match status" value="1"/>
</dbReference>
<reference evidence="2 3" key="1">
    <citation type="submission" date="2019-07" db="EMBL/GenBank/DDBJ databases">
        <title>Genomic Encyclopedia of Archaeal and Bacterial Type Strains, Phase II (KMG-II): from individual species to whole genera.</title>
        <authorList>
            <person name="Goeker M."/>
        </authorList>
    </citation>
    <scope>NUCLEOTIDE SEQUENCE [LARGE SCALE GENOMIC DNA]</scope>
    <source>
        <strain evidence="2 3">ATCC BAA-252</strain>
    </source>
</reference>
<dbReference type="PANTHER" id="PTHR48219:SF2">
    <property type="entry name" value="VACUOLAR PROTEIN SORTING-ASSOCIATED PROTEIN 62"/>
    <property type="match status" value="1"/>
</dbReference>
<proteinExistence type="predicted"/>
<comment type="caution">
    <text evidence="2">The sequence shown here is derived from an EMBL/GenBank/DDBJ whole genome shotgun (WGS) entry which is preliminary data.</text>
</comment>
<evidence type="ECO:0000313" key="2">
    <source>
        <dbReference type="EMBL" id="TWI90455.1"/>
    </source>
</evidence>
<dbReference type="InterPro" id="IPR020864">
    <property type="entry name" value="MACPF"/>
</dbReference>
<dbReference type="InterPro" id="IPR009291">
    <property type="entry name" value="Vps62"/>
</dbReference>
<evidence type="ECO:0000313" key="3">
    <source>
        <dbReference type="Proteomes" id="UP000320593"/>
    </source>
</evidence>
<dbReference type="Pfam" id="PF06101">
    <property type="entry name" value="Vps62"/>
    <property type="match status" value="1"/>
</dbReference>
<dbReference type="PROSITE" id="PS51412">
    <property type="entry name" value="MACPF_2"/>
    <property type="match status" value="1"/>
</dbReference>
<feature type="domain" description="MACPF" evidence="1">
    <location>
        <begin position="10"/>
        <end position="324"/>
    </location>
</feature>
<name>A0A562TA24_9HYPH</name>